<keyword evidence="1" id="KW-0547">Nucleotide-binding</keyword>
<dbReference type="SUPFAM" id="SSF52540">
    <property type="entry name" value="P-loop containing nucleoside triphosphate hydrolases"/>
    <property type="match status" value="1"/>
</dbReference>
<accession>A0A089Y7D5</accession>
<proteinExistence type="predicted"/>
<dbReference type="GO" id="GO:0030983">
    <property type="term" value="F:mismatched DNA binding"/>
    <property type="evidence" value="ECO:0007669"/>
    <property type="project" value="InterPro"/>
</dbReference>
<feature type="transmembrane region" description="Helical" evidence="4">
    <location>
        <begin position="26"/>
        <end position="45"/>
    </location>
</feature>
<dbReference type="InterPro" id="IPR045076">
    <property type="entry name" value="MutS"/>
</dbReference>
<evidence type="ECO:0000256" key="2">
    <source>
        <dbReference type="ARBA" id="ARBA00022840"/>
    </source>
</evidence>
<dbReference type="PANTHER" id="PTHR11361">
    <property type="entry name" value="DNA MISMATCH REPAIR PROTEIN MUTS FAMILY MEMBER"/>
    <property type="match status" value="1"/>
</dbReference>
<feature type="transmembrane region" description="Helical" evidence="4">
    <location>
        <begin position="185"/>
        <end position="204"/>
    </location>
</feature>
<keyword evidence="4" id="KW-0812">Transmembrane</keyword>
<dbReference type="eggNOG" id="COG0249">
    <property type="taxonomic scope" value="Bacteria"/>
</dbReference>
<sequence>MEAARLVVFLIIPTLAYHGLNEGFAGWLIAALIISVLAFVLLVAVHAGLEQRRRHALCVVTVNQDSLARLERDFAALPACPVGTTPRCSQQDLDLNLYGPASLGQLLFNQGTRLGQARIEQWFAQQVSYPEIKARQQAISELAQLLDHRQTLSAYARQINTGHLNLADLVGWVQAERGYGFPTRVLVVGHALTGLTLLAVVAVALSLLPAMLLAGCVLANLVFYGLTARSLHSVFAGTDEAADALNALSRWMGAFSRQRYASGMLVELQRQVFANDTGPVQAIKRLDSILSYARLRHNPTVSFFAQAFLNWDFHTAWATYRWKRAHQQHAPVWLQAMGELECLCAFASLAQENPAWRFPVMSDDLCIRGRQVSHPLMQPQHAVANDVELCPGRMVVITGSNMSGKTTYMRTIGLNLRLAQVGSVVAAGSFEFNLAKMVSSISVADSLNQGLSYFMSEVLQIKQVVDTVRCESPVIVLLDELLKGTNEKERTIAIVEILRTLCEHQALGLITTHNVALATAPELSDCTRNIYFEEEFDALDQATLRFSYRLQEGVSQNTNAIKLLRSMQVLSS</sequence>
<evidence type="ECO:0000256" key="3">
    <source>
        <dbReference type="ARBA" id="ARBA00023125"/>
    </source>
</evidence>
<organism evidence="6 7">
    <name type="scientific">Pseudomonas cremoricolorata</name>
    <dbReference type="NCBI Taxonomy" id="157783"/>
    <lineage>
        <taxon>Bacteria</taxon>
        <taxon>Pseudomonadati</taxon>
        <taxon>Pseudomonadota</taxon>
        <taxon>Gammaproteobacteria</taxon>
        <taxon>Pseudomonadales</taxon>
        <taxon>Pseudomonadaceae</taxon>
        <taxon>Pseudomonas</taxon>
    </lineage>
</organism>
<dbReference type="GO" id="GO:0005829">
    <property type="term" value="C:cytosol"/>
    <property type="evidence" value="ECO:0007669"/>
    <property type="project" value="TreeGrafter"/>
</dbReference>
<dbReference type="Proteomes" id="UP000029493">
    <property type="component" value="Chromosome"/>
</dbReference>
<keyword evidence="7" id="KW-1185">Reference proteome</keyword>
<keyword evidence="2" id="KW-0067">ATP-binding</keyword>
<dbReference type="OrthoDB" id="9802448at2"/>
<keyword evidence="4" id="KW-1133">Transmembrane helix</keyword>
<dbReference type="SMART" id="SM00534">
    <property type="entry name" value="MUTSac"/>
    <property type="match status" value="1"/>
</dbReference>
<keyword evidence="4" id="KW-0472">Membrane</keyword>
<dbReference type="GO" id="GO:0140664">
    <property type="term" value="F:ATP-dependent DNA damage sensor activity"/>
    <property type="evidence" value="ECO:0007669"/>
    <property type="project" value="InterPro"/>
</dbReference>
<name>A0A089Y7D5_9PSED</name>
<protein>
    <recommendedName>
        <fullName evidence="5">DNA mismatch repair proteins mutS family domain-containing protein</fullName>
    </recommendedName>
</protein>
<dbReference type="GO" id="GO:0006298">
    <property type="term" value="P:mismatch repair"/>
    <property type="evidence" value="ECO:0007669"/>
    <property type="project" value="InterPro"/>
</dbReference>
<dbReference type="GO" id="GO:0005524">
    <property type="term" value="F:ATP binding"/>
    <property type="evidence" value="ECO:0007669"/>
    <property type="project" value="UniProtKB-KW"/>
</dbReference>
<gene>
    <name evidence="6" type="ORF">LK03_00210</name>
</gene>
<feature type="domain" description="DNA mismatch repair proteins mutS family" evidence="5">
    <location>
        <begin position="392"/>
        <end position="571"/>
    </location>
</feature>
<dbReference type="STRING" id="157783.LK03_00210"/>
<evidence type="ECO:0000256" key="1">
    <source>
        <dbReference type="ARBA" id="ARBA00022741"/>
    </source>
</evidence>
<dbReference type="InterPro" id="IPR027417">
    <property type="entry name" value="P-loop_NTPase"/>
</dbReference>
<dbReference type="Gene3D" id="3.40.50.300">
    <property type="entry name" value="P-loop containing nucleotide triphosphate hydrolases"/>
    <property type="match status" value="1"/>
</dbReference>
<dbReference type="Pfam" id="PF00488">
    <property type="entry name" value="MutS_V"/>
    <property type="match status" value="1"/>
</dbReference>
<evidence type="ECO:0000313" key="6">
    <source>
        <dbReference type="EMBL" id="AIR87753.1"/>
    </source>
</evidence>
<evidence type="ECO:0000313" key="7">
    <source>
        <dbReference type="Proteomes" id="UP000029493"/>
    </source>
</evidence>
<evidence type="ECO:0000259" key="5">
    <source>
        <dbReference type="SMART" id="SM00534"/>
    </source>
</evidence>
<dbReference type="EMBL" id="CP009455">
    <property type="protein sequence ID" value="AIR87753.1"/>
    <property type="molecule type" value="Genomic_DNA"/>
</dbReference>
<dbReference type="PANTHER" id="PTHR11361:SF99">
    <property type="entry name" value="DNA MISMATCH REPAIR PROTEIN"/>
    <property type="match status" value="1"/>
</dbReference>
<dbReference type="InterPro" id="IPR000432">
    <property type="entry name" value="DNA_mismatch_repair_MutS_C"/>
</dbReference>
<reference evidence="6 7" key="1">
    <citation type="submission" date="2014-09" db="EMBL/GenBank/DDBJ databases">
        <authorList>
            <person name="Chan K.-G."/>
        </authorList>
    </citation>
    <scope>NUCLEOTIDE SEQUENCE [LARGE SCALE GENOMIC DNA]</scope>
    <source>
        <strain evidence="6 7">ND07</strain>
    </source>
</reference>
<evidence type="ECO:0000256" key="4">
    <source>
        <dbReference type="SAM" id="Phobius"/>
    </source>
</evidence>
<dbReference type="AlphaFoldDB" id="A0A089Y7D5"/>
<keyword evidence="3" id="KW-0238">DNA-binding</keyword>
<dbReference type="KEGG" id="psw:LK03_00210"/>